<keyword evidence="4" id="KW-1185">Reference proteome</keyword>
<dbReference type="Pfam" id="PF01822">
    <property type="entry name" value="WSC"/>
    <property type="match status" value="1"/>
</dbReference>
<dbReference type="AlphaFoldDB" id="A0A4S4N0Y2"/>
<dbReference type="OrthoDB" id="74764at2759"/>
<evidence type="ECO:0000313" key="4">
    <source>
        <dbReference type="Proteomes" id="UP000308730"/>
    </source>
</evidence>
<evidence type="ECO:0000256" key="1">
    <source>
        <dbReference type="SAM" id="SignalP"/>
    </source>
</evidence>
<name>A0A4S4N0Y2_9APHY</name>
<dbReference type="EMBL" id="SGPM01000019">
    <property type="protein sequence ID" value="THH32546.1"/>
    <property type="molecule type" value="Genomic_DNA"/>
</dbReference>
<feature type="domain" description="WSC" evidence="2">
    <location>
        <begin position="361"/>
        <end position="456"/>
    </location>
</feature>
<dbReference type="SMART" id="SM00321">
    <property type="entry name" value="WSC"/>
    <property type="match status" value="1"/>
</dbReference>
<dbReference type="Proteomes" id="UP000308730">
    <property type="component" value="Unassembled WGS sequence"/>
</dbReference>
<comment type="caution">
    <text evidence="3">The sequence shown here is derived from an EMBL/GenBank/DDBJ whole genome shotgun (WGS) entry which is preliminary data.</text>
</comment>
<keyword evidence="1" id="KW-0732">Signal</keyword>
<dbReference type="InterPro" id="IPR018535">
    <property type="entry name" value="DUF1996"/>
</dbReference>
<evidence type="ECO:0000313" key="3">
    <source>
        <dbReference type="EMBL" id="THH32546.1"/>
    </source>
</evidence>
<dbReference type="PANTHER" id="PTHR43662">
    <property type="match status" value="1"/>
</dbReference>
<sequence>MFPRAALLVTVLAALPATYAFWIFGGTQPLVTTRLDSIVSPGIVSTHVHSVVGGSRFQASYDYNDLSSSQCSTISVQEDRSNYWAPQLYYHDQNANTFTPIPTSFNIYYLQRPGPANERVQAFPTGLRMLAGNPLRRTNNASNFEDQAISFHCLDSQDHTGDPAWDERPDFFQHQCPDAMRAQVFFPTCWDGNNLDSADHKSHMAYPIQNYNGGDCPASHPVHLVSLFYEMFVSVDQFPYAPGNWVFSFGDTTGLGMHADFQDGWTDKGLLQTALDQCTEANGADGDVSACTVLQPYINRDFATACKPEMTIPNENVGFTGTLNSLPGCNLIWSDTSPKPTCNPNPPTPGFVSVKTPLPSGWAEVGCTVEGTNGRALTGASTTSPTMTKAECANFCAADGFPYAGVEYGDECYCGQSFSNGASSNTVGWQECSTTCAGNPNEDCGGPNRLTLLYNPSV</sequence>
<dbReference type="InterPro" id="IPR002889">
    <property type="entry name" value="WSC_carb-bd"/>
</dbReference>
<feature type="signal peptide" evidence="1">
    <location>
        <begin position="1"/>
        <end position="20"/>
    </location>
</feature>
<feature type="chain" id="PRO_5020748172" description="WSC domain-containing protein" evidence="1">
    <location>
        <begin position="21"/>
        <end position="458"/>
    </location>
</feature>
<dbReference type="PANTHER" id="PTHR43662:SF3">
    <property type="entry name" value="DOMAIN PROTEIN, PUTATIVE (AFU_ORTHOLOGUE AFUA_6G11970)-RELATED"/>
    <property type="match status" value="1"/>
</dbReference>
<accession>A0A4S4N0Y2</accession>
<dbReference type="Pfam" id="PF09362">
    <property type="entry name" value="DUF1996"/>
    <property type="match status" value="1"/>
</dbReference>
<organism evidence="3 4">
    <name type="scientific">Antrodiella citrinella</name>
    <dbReference type="NCBI Taxonomy" id="2447956"/>
    <lineage>
        <taxon>Eukaryota</taxon>
        <taxon>Fungi</taxon>
        <taxon>Dikarya</taxon>
        <taxon>Basidiomycota</taxon>
        <taxon>Agaricomycotina</taxon>
        <taxon>Agaricomycetes</taxon>
        <taxon>Polyporales</taxon>
        <taxon>Steccherinaceae</taxon>
        <taxon>Antrodiella</taxon>
    </lineage>
</organism>
<evidence type="ECO:0000259" key="2">
    <source>
        <dbReference type="PROSITE" id="PS51212"/>
    </source>
</evidence>
<reference evidence="3 4" key="1">
    <citation type="submission" date="2019-02" db="EMBL/GenBank/DDBJ databases">
        <title>Genome sequencing of the rare red list fungi Antrodiella citrinella (Flaviporus citrinellus).</title>
        <authorList>
            <person name="Buettner E."/>
            <person name="Kellner H."/>
        </authorList>
    </citation>
    <scope>NUCLEOTIDE SEQUENCE [LARGE SCALE GENOMIC DNA]</scope>
    <source>
        <strain evidence="3 4">DSM 108506</strain>
    </source>
</reference>
<protein>
    <recommendedName>
        <fullName evidence="2">WSC domain-containing protein</fullName>
    </recommendedName>
</protein>
<proteinExistence type="predicted"/>
<gene>
    <name evidence="3" type="ORF">EUX98_g1633</name>
</gene>
<dbReference type="PROSITE" id="PS51212">
    <property type="entry name" value="WSC"/>
    <property type="match status" value="1"/>
</dbReference>